<dbReference type="GO" id="GO:0004519">
    <property type="term" value="F:endonuclease activity"/>
    <property type="evidence" value="ECO:0007669"/>
    <property type="project" value="UniProtKB-KW"/>
</dbReference>
<keyword evidence="3" id="KW-1185">Reference proteome</keyword>
<organism evidence="2 3">
    <name type="scientific">Neisseria musculi</name>
    <dbReference type="NCBI Taxonomy" id="1815583"/>
    <lineage>
        <taxon>Bacteria</taxon>
        <taxon>Pseudomonadati</taxon>
        <taxon>Pseudomonadota</taxon>
        <taxon>Betaproteobacteria</taxon>
        <taxon>Neisseriales</taxon>
        <taxon>Neisseriaceae</taxon>
        <taxon>Neisseria</taxon>
    </lineage>
</organism>
<evidence type="ECO:0000313" key="3">
    <source>
        <dbReference type="Proteomes" id="UP000516412"/>
    </source>
</evidence>
<dbReference type="EMBL" id="CP060414">
    <property type="protein sequence ID" value="QNT58325.1"/>
    <property type="molecule type" value="Genomic_DNA"/>
</dbReference>
<name>A0A7H1M9L0_9NEIS</name>
<keyword evidence="2" id="KW-0378">Hydrolase</keyword>
<dbReference type="InterPro" id="IPR036691">
    <property type="entry name" value="Endo/exonu/phosph_ase_sf"/>
</dbReference>
<evidence type="ECO:0000259" key="1">
    <source>
        <dbReference type="Pfam" id="PF03372"/>
    </source>
</evidence>
<proteinExistence type="predicted"/>
<dbReference type="AlphaFoldDB" id="A0A7H1M9L0"/>
<feature type="domain" description="Endonuclease/exonuclease/phosphatase" evidence="1">
    <location>
        <begin position="10"/>
        <end position="241"/>
    </location>
</feature>
<dbReference type="RefSeq" id="WP_187001210.1">
    <property type="nucleotide sequence ID" value="NZ_CP060414.2"/>
</dbReference>
<protein>
    <submittedName>
        <fullName evidence="2">Endonuclease/Exonuclease/phosphatase family protein</fullName>
    </submittedName>
</protein>
<dbReference type="Proteomes" id="UP000516412">
    <property type="component" value="Chromosome"/>
</dbReference>
<dbReference type="SUPFAM" id="SSF56219">
    <property type="entry name" value="DNase I-like"/>
    <property type="match status" value="1"/>
</dbReference>
<keyword evidence="2" id="KW-0255">Endonuclease</keyword>
<dbReference type="InterPro" id="IPR051916">
    <property type="entry name" value="GPI-anchor_lipid_remodeler"/>
</dbReference>
<evidence type="ECO:0000313" key="2">
    <source>
        <dbReference type="EMBL" id="QNT58325.1"/>
    </source>
</evidence>
<keyword evidence="2" id="KW-0540">Nuclease</keyword>
<dbReference type="InterPro" id="IPR005135">
    <property type="entry name" value="Endo/exonuclease/phosphatase"/>
</dbReference>
<dbReference type="PANTHER" id="PTHR14859:SF1">
    <property type="entry name" value="PGAP2-INTERACTING PROTEIN"/>
    <property type="match status" value="1"/>
</dbReference>
<sequence length="255" mass="29306">MPPTPVTVTSYNMHKGMSALNRKVQVGSMAEALQSLHSDILFLQEVQGEHRGRCAKLPDFPHLPHYDIISEHLSFHSSYGKTAAFPERHHGNAILSHMPINTRHNLNISVNKLEQRGVLHCEIWPENWNVPLVCLCAHLNLREPDRLKQYRAIFDYITRQVDPQSPLIIAGDFNDWRYKSTILLGNALNLQEVFVDENGKRPKTFPSCLPVLSLDRIYTRNLEVVGAKIHRSRQWQRLSDHLPLSVKVLPRIKQP</sequence>
<dbReference type="Gene3D" id="3.60.10.10">
    <property type="entry name" value="Endonuclease/exonuclease/phosphatase"/>
    <property type="match status" value="1"/>
</dbReference>
<dbReference type="Pfam" id="PF03372">
    <property type="entry name" value="Exo_endo_phos"/>
    <property type="match status" value="1"/>
</dbReference>
<dbReference type="PANTHER" id="PTHR14859">
    <property type="entry name" value="CALCOFLUOR WHITE HYPERSENSITIVE PROTEIN PRECURSOR"/>
    <property type="match status" value="1"/>
</dbReference>
<dbReference type="GO" id="GO:0006506">
    <property type="term" value="P:GPI anchor biosynthetic process"/>
    <property type="evidence" value="ECO:0007669"/>
    <property type="project" value="TreeGrafter"/>
</dbReference>
<reference evidence="2" key="1">
    <citation type="submission" date="2024-06" db="EMBL/GenBank/DDBJ databases">
        <title>Complete Genome Sequence of mouse commensal type strain Neisseria musculi.</title>
        <authorList>
            <person name="Thapa E."/>
            <person name="Aluvathingal J."/>
            <person name="Nadendla S."/>
            <person name="Mehta A."/>
            <person name="Tettelin H."/>
            <person name="Weyand N.J."/>
        </authorList>
    </citation>
    <scope>NUCLEOTIDE SEQUENCE</scope>
    <source>
        <strain evidence="2">NW831</strain>
    </source>
</reference>
<gene>
    <name evidence="2" type="ORF">H7A79_0862</name>
</gene>
<dbReference type="KEGG" id="nmus:H7A79_0862"/>
<dbReference type="GO" id="GO:0016020">
    <property type="term" value="C:membrane"/>
    <property type="evidence" value="ECO:0007669"/>
    <property type="project" value="GOC"/>
</dbReference>
<accession>A0A7H1M9L0</accession>